<gene>
    <name evidence="1" type="ORF">BOQ54_01345</name>
</gene>
<organism evidence="1 2">
    <name type="scientific">Chelatococcus daeguensis</name>
    <dbReference type="NCBI Taxonomy" id="444444"/>
    <lineage>
        <taxon>Bacteria</taxon>
        <taxon>Pseudomonadati</taxon>
        <taxon>Pseudomonadota</taxon>
        <taxon>Alphaproteobacteria</taxon>
        <taxon>Hyphomicrobiales</taxon>
        <taxon>Chelatococcaceae</taxon>
        <taxon>Chelatococcus</taxon>
    </lineage>
</organism>
<dbReference type="KEGG" id="cdq:BOQ54_01345"/>
<protein>
    <submittedName>
        <fullName evidence="1">Uncharacterized protein</fullName>
    </submittedName>
</protein>
<dbReference type="AlphaFoldDB" id="A0AAC9NXK3"/>
<evidence type="ECO:0000313" key="2">
    <source>
        <dbReference type="Proteomes" id="UP000182703"/>
    </source>
</evidence>
<evidence type="ECO:0000313" key="1">
    <source>
        <dbReference type="EMBL" id="APF36143.1"/>
    </source>
</evidence>
<name>A0AAC9NXK3_9HYPH</name>
<accession>A0AAC9NXK3</accession>
<keyword evidence="2" id="KW-1185">Reference proteome</keyword>
<sequence>MEDTTQLISTLSSATDEEFETTLAGTQPRLVAAIQKFAKVLHEAGASTRIVGEDRRLSLSTDEVGRLSRRLGEVEVSEDVQSIDGVLLGVLPEARKFELKLPGEGGPIMEGAVSEDLALKYTSDAAFKERLLLQSVRAQVKIVRTRRNGRLVRERCVLEAIEPSVPKSGHEEA</sequence>
<proteinExistence type="predicted"/>
<dbReference type="EMBL" id="CP018095">
    <property type="protein sequence ID" value="APF36143.1"/>
    <property type="molecule type" value="Genomic_DNA"/>
</dbReference>
<reference evidence="1 2" key="1">
    <citation type="submission" date="2016-11" db="EMBL/GenBank/DDBJ databases">
        <title>Complete genome sequence of the aerobically denitrifying bacterium Chelatococcus daeguensis TAD1.</title>
        <authorList>
            <person name="Yang Y."/>
            <person name="Huang S."/>
            <person name="Lin E."/>
        </authorList>
    </citation>
    <scope>NUCLEOTIDE SEQUENCE [LARGE SCALE GENOMIC DNA]</scope>
    <source>
        <strain evidence="1 2">TAD1</strain>
    </source>
</reference>
<dbReference type="Proteomes" id="UP000182703">
    <property type="component" value="Chromosome"/>
</dbReference>